<dbReference type="GO" id="GO:0005643">
    <property type="term" value="C:nuclear pore"/>
    <property type="evidence" value="ECO:0007669"/>
    <property type="project" value="UniProtKB-SubCell"/>
</dbReference>
<dbReference type="InterPro" id="IPR025574">
    <property type="entry name" value="Nucleoporin_FG_rpt"/>
</dbReference>
<evidence type="ECO:0000256" key="2">
    <source>
        <dbReference type="ARBA" id="ARBA00023132"/>
    </source>
</evidence>
<feature type="compositionally biased region" description="Low complexity" evidence="3">
    <location>
        <begin position="390"/>
        <end position="402"/>
    </location>
</feature>
<sequence length="840" mass="92808">MTESFSTGPWPPGFDMGGDTQFRSQDYCQPPAWPTPPEKYEGNNPDGANQKPEEKNGENGKQPEWQFLDIENLVPYGAVKIMKLEDDDALALDVIFQIIHLRTDETPAEISFGLLRKIAIVSDKYECGKVLNPWPKLWMKPYENQATSPLYEDWIFIAKAFNSKNTKAKAISKELILEISSKSQRDNYFWRMIPTSTDTVSPKVEIHLKHLPDGFLVYVMRERLRAIKAIVTMLRQFTSDIVSARKPQGISGASYCKEACSDVAVGSLIRNLKLAGLWPLLSSGTPHEWHGSVRALVKKIEDSLFGTATAVANNNPVNLFGSTATSLPSTTTPRAGSLFGTATGVTNNNPVGLFGSTATSSSLFGSTTPMPPATNNFTFGRAATNSPTASSSLFGSGTRSSGAAAPPVIDDGRVLTPTTSGASSSTLTAAGPAITSNSPAEHKSNTLSFYEYPAFKTTLYTSGHKPCHKAFELGELITKCRGIIKDVSAGGYDEGSNIYFTPASTDFFQNKRQSHPSSSEPIKLVMSYSKLESLPVEISVRISSLYRDVDQLKRRDLCSLARCSRISNAHYSPELYSTIVTKSDRGTQYRALIRRNGGFLHYTQDVCSYIKSLIFMSECPRNDHEFADETMYPLLNRIFRSGSLRLLPWNMTHGTVPTCILQAGSFSKGLVTLSIDLGNPIQLARGTYQNIGCQSIRKLSLRNIYNHPKNFLIIYNFVITAESLSHLELQFAPSRTEFGSLQQTLGSEDYLPFEDEEIQAQFGAMSSIQELFRATIYAPLSRSHRPYSIAIQYAPVTEYLALCVDSRKIRDLSLRFCTDLGGLKVLGDKKLSLRTLEMIV</sequence>
<dbReference type="AlphaFoldDB" id="A0A7C8JIM1"/>
<comment type="caution">
    <text evidence="4">The sequence shown here is derived from an EMBL/GenBank/DDBJ whole genome shotgun (WGS) entry which is preliminary data.</text>
</comment>
<evidence type="ECO:0000313" key="4">
    <source>
        <dbReference type="EMBL" id="KAF3106998.1"/>
    </source>
</evidence>
<evidence type="ECO:0000313" key="5">
    <source>
        <dbReference type="Proteomes" id="UP000475325"/>
    </source>
</evidence>
<feature type="region of interest" description="Disordered" evidence="3">
    <location>
        <begin position="388"/>
        <end position="441"/>
    </location>
</feature>
<keyword evidence="2" id="KW-0813">Transport</keyword>
<evidence type="ECO:0000256" key="1">
    <source>
        <dbReference type="ARBA" id="ARBA00004567"/>
    </source>
</evidence>
<dbReference type="Pfam" id="PF13634">
    <property type="entry name" value="Nucleoporin_FG"/>
    <property type="match status" value="1"/>
</dbReference>
<name>A0A7C8JIM1_ORBOL</name>
<evidence type="ECO:0000256" key="3">
    <source>
        <dbReference type="SAM" id="MobiDB-lite"/>
    </source>
</evidence>
<proteinExistence type="predicted"/>
<comment type="subcellular location">
    <subcellularLocation>
        <location evidence="1">Nucleus</location>
        <location evidence="1">Nuclear pore complex</location>
    </subcellularLocation>
</comment>
<keyword evidence="2" id="KW-0539">Nucleus</keyword>
<dbReference type="EMBL" id="WIQW01000011">
    <property type="protein sequence ID" value="KAF3106998.1"/>
    <property type="molecule type" value="Genomic_DNA"/>
</dbReference>
<keyword evidence="2" id="KW-0509">mRNA transport</keyword>
<feature type="region of interest" description="Disordered" evidence="3">
    <location>
        <begin position="1"/>
        <end position="64"/>
    </location>
</feature>
<dbReference type="Proteomes" id="UP000475325">
    <property type="component" value="Unassembled WGS sequence"/>
</dbReference>
<keyword evidence="2" id="KW-0906">Nuclear pore complex</keyword>
<keyword evidence="2" id="KW-0653">Protein transport</keyword>
<keyword evidence="2" id="KW-0811">Translocation</keyword>
<gene>
    <name evidence="4" type="ORF">TWF102_000843</name>
</gene>
<protein>
    <submittedName>
        <fullName evidence="4">Uncharacterized protein</fullName>
    </submittedName>
</protein>
<accession>A0A7C8JIM1</accession>
<feature type="compositionally biased region" description="Low complexity" evidence="3">
    <location>
        <begin position="415"/>
        <end position="433"/>
    </location>
</feature>
<organism evidence="4 5">
    <name type="scientific">Orbilia oligospora</name>
    <name type="common">Nematode-trapping fungus</name>
    <name type="synonym">Arthrobotrys oligospora</name>
    <dbReference type="NCBI Taxonomy" id="2813651"/>
    <lineage>
        <taxon>Eukaryota</taxon>
        <taxon>Fungi</taxon>
        <taxon>Dikarya</taxon>
        <taxon>Ascomycota</taxon>
        <taxon>Pezizomycotina</taxon>
        <taxon>Orbiliomycetes</taxon>
        <taxon>Orbiliales</taxon>
        <taxon>Orbiliaceae</taxon>
        <taxon>Orbilia</taxon>
    </lineage>
</organism>
<reference evidence="4 5" key="1">
    <citation type="submission" date="2019-06" db="EMBL/GenBank/DDBJ databases">
        <authorList>
            <person name="Palmer J.M."/>
        </authorList>
    </citation>
    <scope>NUCLEOTIDE SEQUENCE [LARGE SCALE GENOMIC DNA]</scope>
    <source>
        <strain evidence="4 5">TWF102</strain>
    </source>
</reference>